<dbReference type="Gene3D" id="1.10.10.10">
    <property type="entry name" value="Winged helix-like DNA-binding domain superfamily/Winged helix DNA-binding domain"/>
    <property type="match status" value="1"/>
</dbReference>
<dbReference type="Proteomes" id="UP001142078">
    <property type="component" value="Unassembled WGS sequence"/>
</dbReference>
<dbReference type="GO" id="GO:0003700">
    <property type="term" value="F:DNA-binding transcription factor activity"/>
    <property type="evidence" value="ECO:0007669"/>
    <property type="project" value="TreeGrafter"/>
</dbReference>
<evidence type="ECO:0000313" key="3">
    <source>
        <dbReference type="Proteomes" id="UP001142078"/>
    </source>
</evidence>
<dbReference type="SUPFAM" id="SSF46785">
    <property type="entry name" value="Winged helix' DNA-binding domain"/>
    <property type="match status" value="1"/>
</dbReference>
<protein>
    <submittedName>
        <fullName evidence="2">Rrf2 family transcriptional regulator</fullName>
    </submittedName>
</protein>
<dbReference type="PROSITE" id="PS51197">
    <property type="entry name" value="HTH_RRF2_2"/>
    <property type="match status" value="1"/>
</dbReference>
<dbReference type="InterPro" id="IPR036388">
    <property type="entry name" value="WH-like_DNA-bd_sf"/>
</dbReference>
<dbReference type="GO" id="GO:0005829">
    <property type="term" value="C:cytosol"/>
    <property type="evidence" value="ECO:0007669"/>
    <property type="project" value="TreeGrafter"/>
</dbReference>
<dbReference type="EMBL" id="JANJZL010000001">
    <property type="protein sequence ID" value="MCR2042845.1"/>
    <property type="molecule type" value="Genomic_DNA"/>
</dbReference>
<gene>
    <name evidence="2" type="ORF">NSA23_01815</name>
</gene>
<accession>A0A9X2MF34</accession>
<dbReference type="NCBIfam" id="TIGR00738">
    <property type="entry name" value="rrf2_super"/>
    <property type="match status" value="1"/>
</dbReference>
<keyword evidence="3" id="KW-1185">Reference proteome</keyword>
<evidence type="ECO:0000256" key="1">
    <source>
        <dbReference type="ARBA" id="ARBA00023125"/>
    </source>
</evidence>
<dbReference type="GO" id="GO:0003677">
    <property type="term" value="F:DNA binding"/>
    <property type="evidence" value="ECO:0007669"/>
    <property type="project" value="UniProtKB-KW"/>
</dbReference>
<dbReference type="InterPro" id="IPR000944">
    <property type="entry name" value="Tscrpt_reg_Rrf2"/>
</dbReference>
<evidence type="ECO:0000313" key="2">
    <source>
        <dbReference type="EMBL" id="MCR2042845.1"/>
    </source>
</evidence>
<dbReference type="PANTHER" id="PTHR33221">
    <property type="entry name" value="WINGED HELIX-TURN-HELIX TRANSCRIPTIONAL REGULATOR, RRF2 FAMILY"/>
    <property type="match status" value="1"/>
</dbReference>
<reference evidence="2" key="1">
    <citation type="submission" date="2022-07" db="EMBL/GenBank/DDBJ databases">
        <title>Enhanced cultured diversity of the mouse gut microbiota enables custom-made synthetic communities.</title>
        <authorList>
            <person name="Afrizal A."/>
        </authorList>
    </citation>
    <scope>NUCLEOTIDE SEQUENCE</scope>
    <source>
        <strain evidence="2">DSM 29482</strain>
    </source>
</reference>
<dbReference type="Pfam" id="PF02082">
    <property type="entry name" value="Rrf2"/>
    <property type="match status" value="1"/>
</dbReference>
<dbReference type="PANTHER" id="PTHR33221:SF5">
    <property type="entry name" value="HTH-TYPE TRANSCRIPTIONAL REGULATOR ISCR"/>
    <property type="match status" value="1"/>
</dbReference>
<dbReference type="AlphaFoldDB" id="A0A9X2MF34"/>
<name>A0A9X2MF34_9FIRM</name>
<keyword evidence="1" id="KW-0238">DNA-binding</keyword>
<sequence length="175" mass="19788">MNVDKNTRVLYTYKRIPSKLVGIKRGGKMRLSTKGRYGLKAMFQLSLHYGEGPIPLKSVADEQRISENYLEQLVAVLRKDGFLESVRGAQGGYLLSKPPSEITVGSILRSLEGNMAPADCVIDDEMNKCDREEHCVTKLVWMRIRDSIDEVIDSITLQDMVDEHMDILSNRKAEV</sequence>
<dbReference type="RefSeq" id="WP_257490067.1">
    <property type="nucleotide sequence ID" value="NZ_JANJZL010000001.1"/>
</dbReference>
<proteinExistence type="predicted"/>
<dbReference type="InterPro" id="IPR036390">
    <property type="entry name" value="WH_DNA-bd_sf"/>
</dbReference>
<organism evidence="2 3">
    <name type="scientific">Anaerosalibacter massiliensis</name>
    <dbReference type="NCBI Taxonomy" id="1347392"/>
    <lineage>
        <taxon>Bacteria</taxon>
        <taxon>Bacillati</taxon>
        <taxon>Bacillota</taxon>
        <taxon>Tissierellia</taxon>
        <taxon>Tissierellales</taxon>
        <taxon>Sporanaerobacteraceae</taxon>
        <taxon>Anaerosalibacter</taxon>
    </lineage>
</organism>
<comment type="caution">
    <text evidence="2">The sequence shown here is derived from an EMBL/GenBank/DDBJ whole genome shotgun (WGS) entry which is preliminary data.</text>
</comment>